<organism evidence="2 3">
    <name type="scientific">Ruixingdingia sedimenti</name>
    <dbReference type="NCBI Taxonomy" id="3073604"/>
    <lineage>
        <taxon>Bacteria</taxon>
        <taxon>Pseudomonadati</taxon>
        <taxon>Pseudomonadota</taxon>
        <taxon>Alphaproteobacteria</taxon>
        <taxon>Rhodobacterales</taxon>
        <taxon>Paracoccaceae</taxon>
        <taxon>Ruixingdingia</taxon>
    </lineage>
</organism>
<dbReference type="EMBL" id="JAVKPH010000003">
    <property type="protein sequence ID" value="MDR5651745.1"/>
    <property type="molecule type" value="Genomic_DNA"/>
</dbReference>
<gene>
    <name evidence="2" type="ORF">RGD00_03965</name>
</gene>
<dbReference type="Proteomes" id="UP001247754">
    <property type="component" value="Unassembled WGS sequence"/>
</dbReference>
<keyword evidence="1" id="KW-0732">Signal</keyword>
<comment type="caution">
    <text evidence="2">The sequence shown here is derived from an EMBL/GenBank/DDBJ whole genome shotgun (WGS) entry which is preliminary data.</text>
</comment>
<dbReference type="Pfam" id="PF09694">
    <property type="entry name" value="Gcw_chp"/>
    <property type="match status" value="1"/>
</dbReference>
<feature type="chain" id="PRO_5045924291" evidence="1">
    <location>
        <begin position="23"/>
        <end position="213"/>
    </location>
</feature>
<dbReference type="NCBIfam" id="TIGR02001">
    <property type="entry name" value="gcw_chp"/>
    <property type="match status" value="1"/>
</dbReference>
<keyword evidence="3" id="KW-1185">Reference proteome</keyword>
<evidence type="ECO:0000313" key="2">
    <source>
        <dbReference type="EMBL" id="MDR5651745.1"/>
    </source>
</evidence>
<dbReference type="InterPro" id="IPR010239">
    <property type="entry name" value="CHP02001"/>
</dbReference>
<accession>A0ABU1F4F3</accession>
<feature type="signal peptide" evidence="1">
    <location>
        <begin position="1"/>
        <end position="22"/>
    </location>
</feature>
<evidence type="ECO:0000256" key="1">
    <source>
        <dbReference type="SAM" id="SignalP"/>
    </source>
</evidence>
<evidence type="ECO:0000313" key="3">
    <source>
        <dbReference type="Proteomes" id="UP001247754"/>
    </source>
</evidence>
<reference evidence="2 3" key="1">
    <citation type="submission" date="2023-09" db="EMBL/GenBank/DDBJ databases">
        <title>Xinfangfangia sedmenti sp. nov., isolated the sedment.</title>
        <authorList>
            <person name="Xu L."/>
        </authorList>
    </citation>
    <scope>NUCLEOTIDE SEQUENCE [LARGE SCALE GENOMIC DNA]</scope>
    <source>
        <strain evidence="2 3">LG-4</strain>
    </source>
</reference>
<proteinExistence type="predicted"/>
<sequence length="213" mass="22735">MRSLLAASALALGVSVPGLAAAQDLSVSAGFTLTSRYVSSGIEQTKGAAFQPWVEAEIAGFYFGAWASNTTKSVIGHSAEIDLYLGYRNQIGIFAYDVGYARYFYRNPSWDCCGEITLDLSVTPVEQFTVGLDIAHDPSADVTNSAVYASFAPMDKITLDATYGEINKGGHSYWSVGAGYAVTDSLGLSLAYHDTDISKGLAVLSLDYSFSIR</sequence>
<name>A0ABU1F4F3_9RHOB</name>
<dbReference type="RefSeq" id="WP_310455994.1">
    <property type="nucleotide sequence ID" value="NZ_JAVKPH010000003.1"/>
</dbReference>
<protein>
    <submittedName>
        <fullName evidence="2">TorF family putative porin</fullName>
    </submittedName>
</protein>